<dbReference type="AlphaFoldDB" id="A0AAC9FBS8"/>
<evidence type="ECO:0000313" key="3">
    <source>
        <dbReference type="EMBL" id="AMS04573.1"/>
    </source>
</evidence>
<evidence type="ECO:0000313" key="4">
    <source>
        <dbReference type="Proteomes" id="UP000075221"/>
    </source>
</evidence>
<sequence>MTSPGGAGTGPGRPARPDASMDLLRQVREEAMEPEYLTAAERRGVTTPPGRGIVGTVLVLVLAGLMLGGSWRATSAERPATTQERGDIIQRIESASAHQSTQQARVEALRRQVGAMRASESAARSASAQVSRAEVAAGAAPVAGQGVEVLVDDSADGSQDGRIVDKDLRMLVNGLWQAGAEAVAVNGHRVTTRTSIRGAGSAITVDYASITRPYRVVALGDSRSLPADLSQNDGGEWMSYLHNNFGVRYSVTPRSSVRLPGSDRVTATAATPR</sequence>
<name>A0AAC9FBS8_9ACTN</name>
<proteinExistence type="inferred from homology"/>
<accession>A0AAC9FBS8</accession>
<dbReference type="Proteomes" id="UP000075221">
    <property type="component" value="Chromosome"/>
</dbReference>
<dbReference type="InterPro" id="IPR010273">
    <property type="entry name" value="DUF881"/>
</dbReference>
<evidence type="ECO:0000256" key="1">
    <source>
        <dbReference type="ARBA" id="ARBA00009108"/>
    </source>
</evidence>
<comment type="similarity">
    <text evidence="1">Belongs to the UPF0749 family.</text>
</comment>
<dbReference type="GO" id="GO:0005886">
    <property type="term" value="C:plasma membrane"/>
    <property type="evidence" value="ECO:0007669"/>
    <property type="project" value="TreeGrafter"/>
</dbReference>
<organism evidence="3 4">
    <name type="scientific">Acidipropionibacterium acidipropionici</name>
    <dbReference type="NCBI Taxonomy" id="1748"/>
    <lineage>
        <taxon>Bacteria</taxon>
        <taxon>Bacillati</taxon>
        <taxon>Actinomycetota</taxon>
        <taxon>Actinomycetes</taxon>
        <taxon>Propionibacteriales</taxon>
        <taxon>Propionibacteriaceae</taxon>
        <taxon>Acidipropionibacterium</taxon>
    </lineage>
</organism>
<dbReference type="EMBL" id="CP014352">
    <property type="protein sequence ID" value="AMS04573.1"/>
    <property type="molecule type" value="Genomic_DNA"/>
</dbReference>
<protein>
    <recommendedName>
        <fullName evidence="5">DUF881 domain-containing protein</fullName>
    </recommendedName>
</protein>
<dbReference type="RefSeq" id="WP_062819007.1">
    <property type="nucleotide sequence ID" value="NZ_CP014352.1"/>
</dbReference>
<evidence type="ECO:0000256" key="2">
    <source>
        <dbReference type="SAM" id="MobiDB-lite"/>
    </source>
</evidence>
<feature type="region of interest" description="Disordered" evidence="2">
    <location>
        <begin position="1"/>
        <end position="21"/>
    </location>
</feature>
<dbReference type="Gene3D" id="3.30.70.1880">
    <property type="entry name" value="Protein of unknown function DUF881"/>
    <property type="match status" value="1"/>
</dbReference>
<dbReference type="Pfam" id="PF05949">
    <property type="entry name" value="DUF881"/>
    <property type="match status" value="1"/>
</dbReference>
<dbReference type="PANTHER" id="PTHR37313">
    <property type="entry name" value="UPF0749 PROTEIN RV1825"/>
    <property type="match status" value="1"/>
</dbReference>
<dbReference type="PANTHER" id="PTHR37313:SF1">
    <property type="entry name" value="UPF0749 PROTEIN RV1823"/>
    <property type="match status" value="1"/>
</dbReference>
<feature type="compositionally biased region" description="Gly residues" evidence="2">
    <location>
        <begin position="1"/>
        <end position="11"/>
    </location>
</feature>
<evidence type="ECO:0008006" key="5">
    <source>
        <dbReference type="Google" id="ProtNLM"/>
    </source>
</evidence>
<reference evidence="3 4" key="1">
    <citation type="submission" date="2016-02" db="EMBL/GenBank/DDBJ databases">
        <title>Complete Genome Sequence of Propionibacterium acidipropionici ATCC 55737.</title>
        <authorList>
            <person name="Luna Flores C.H."/>
            <person name="Nielsen L.K."/>
            <person name="Marcellin E."/>
        </authorList>
    </citation>
    <scope>NUCLEOTIDE SEQUENCE [LARGE SCALE GENOMIC DNA]</scope>
    <source>
        <strain evidence="3 4">ATCC 55737</strain>
    </source>
</reference>
<gene>
    <name evidence="3" type="ORF">AXH35_02825</name>
</gene>